<comment type="subcellular location">
    <subcellularLocation>
        <location evidence="1">Cytoplasm</location>
    </subcellularLocation>
</comment>
<dbReference type="SMART" id="SM00889">
    <property type="entry name" value="EFG_IV"/>
    <property type="match status" value="1"/>
</dbReference>
<dbReference type="InterPro" id="IPR014721">
    <property type="entry name" value="Ribsml_uS5_D2-typ_fold_subgr"/>
</dbReference>
<dbReference type="PANTHER" id="PTHR42908">
    <property type="entry name" value="TRANSLATION ELONGATION FACTOR-RELATED"/>
    <property type="match status" value="1"/>
</dbReference>
<keyword evidence="3" id="KW-0547">Nucleotide-binding</keyword>
<dbReference type="SUPFAM" id="SSF54211">
    <property type="entry name" value="Ribosomal protein S5 domain 2-like"/>
    <property type="match status" value="1"/>
</dbReference>
<dbReference type="Pfam" id="PF03144">
    <property type="entry name" value="GTP_EFTU_D2"/>
    <property type="match status" value="1"/>
</dbReference>
<dbReference type="Gene3D" id="3.30.230.10">
    <property type="match status" value="1"/>
</dbReference>
<dbReference type="GO" id="GO:0003746">
    <property type="term" value="F:translation elongation factor activity"/>
    <property type="evidence" value="ECO:0007669"/>
    <property type="project" value="UniProtKB-KW"/>
</dbReference>
<organism evidence="8 9">
    <name type="scientific">Triticum turgidum subsp. durum</name>
    <name type="common">Durum wheat</name>
    <name type="synonym">Triticum durum</name>
    <dbReference type="NCBI Taxonomy" id="4567"/>
    <lineage>
        <taxon>Eukaryota</taxon>
        <taxon>Viridiplantae</taxon>
        <taxon>Streptophyta</taxon>
        <taxon>Embryophyta</taxon>
        <taxon>Tracheophyta</taxon>
        <taxon>Spermatophyta</taxon>
        <taxon>Magnoliopsida</taxon>
        <taxon>Liliopsida</taxon>
        <taxon>Poales</taxon>
        <taxon>Poaceae</taxon>
        <taxon>BOP clade</taxon>
        <taxon>Pooideae</taxon>
        <taxon>Triticodae</taxon>
        <taxon>Triticeae</taxon>
        <taxon>Triticinae</taxon>
        <taxon>Triticum</taxon>
    </lineage>
</organism>
<dbReference type="InterPro" id="IPR005517">
    <property type="entry name" value="Transl_elong_EFG/EF2_IV"/>
</dbReference>
<dbReference type="Gene3D" id="3.90.1430.10">
    <property type="entry name" value="Yeast translation eEF2 (G' domain)"/>
    <property type="match status" value="1"/>
</dbReference>
<evidence type="ECO:0000256" key="4">
    <source>
        <dbReference type="ARBA" id="ARBA00022768"/>
    </source>
</evidence>
<evidence type="ECO:0000259" key="7">
    <source>
        <dbReference type="PROSITE" id="PS51722"/>
    </source>
</evidence>
<dbReference type="InterPro" id="IPR027417">
    <property type="entry name" value="P-loop_NTPase"/>
</dbReference>
<dbReference type="GO" id="GO:1990904">
    <property type="term" value="C:ribonucleoprotein complex"/>
    <property type="evidence" value="ECO:0007669"/>
    <property type="project" value="TreeGrafter"/>
</dbReference>
<dbReference type="SUPFAM" id="SSF50447">
    <property type="entry name" value="Translation proteins"/>
    <property type="match status" value="1"/>
</dbReference>
<evidence type="ECO:0000256" key="5">
    <source>
        <dbReference type="ARBA" id="ARBA00022917"/>
    </source>
</evidence>
<dbReference type="InterPro" id="IPR041095">
    <property type="entry name" value="EFG_II"/>
</dbReference>
<dbReference type="Gene3D" id="3.30.70.240">
    <property type="match status" value="1"/>
</dbReference>
<dbReference type="Proteomes" id="UP000324705">
    <property type="component" value="Chromosome 1A"/>
</dbReference>
<dbReference type="GO" id="GO:0003924">
    <property type="term" value="F:GTPase activity"/>
    <property type="evidence" value="ECO:0007669"/>
    <property type="project" value="InterPro"/>
</dbReference>
<dbReference type="EMBL" id="LT934111">
    <property type="protein sequence ID" value="VAH00571.1"/>
    <property type="molecule type" value="Genomic_DNA"/>
</dbReference>
<dbReference type="Gramene" id="TRITD1Av1G005420.2">
    <property type="protein sequence ID" value="TRITD1Av1G005420.2"/>
    <property type="gene ID" value="TRITD1Av1G005420"/>
</dbReference>
<dbReference type="OMA" id="LREYANC"/>
<dbReference type="CDD" id="cd16268">
    <property type="entry name" value="EF2_II"/>
    <property type="match status" value="1"/>
</dbReference>
<keyword evidence="9" id="KW-1185">Reference proteome</keyword>
<dbReference type="Gene3D" id="2.40.30.10">
    <property type="entry name" value="Translation factors"/>
    <property type="match status" value="1"/>
</dbReference>
<dbReference type="InterPro" id="IPR005225">
    <property type="entry name" value="Small_GTP-bd"/>
</dbReference>
<evidence type="ECO:0000313" key="8">
    <source>
        <dbReference type="EMBL" id="VAH00571.1"/>
    </source>
</evidence>
<dbReference type="InterPro" id="IPR035647">
    <property type="entry name" value="EFG_III/V"/>
</dbReference>
<dbReference type="Pfam" id="PF03764">
    <property type="entry name" value="EFG_IV"/>
    <property type="match status" value="1"/>
</dbReference>
<dbReference type="Gene3D" id="3.40.50.300">
    <property type="entry name" value="P-loop containing nucleotide triphosphate hydrolases"/>
    <property type="match status" value="1"/>
</dbReference>
<dbReference type="Pfam" id="PF00009">
    <property type="entry name" value="GTP_EFTU"/>
    <property type="match status" value="1"/>
</dbReference>
<protein>
    <recommendedName>
        <fullName evidence="7">Tr-type G domain-containing protein</fullName>
    </recommendedName>
</protein>
<evidence type="ECO:0000256" key="1">
    <source>
        <dbReference type="ARBA" id="ARBA00004496"/>
    </source>
</evidence>
<dbReference type="Pfam" id="PF14492">
    <property type="entry name" value="EFG_III"/>
    <property type="match status" value="1"/>
</dbReference>
<dbReference type="NCBIfam" id="TIGR00231">
    <property type="entry name" value="small_GTP"/>
    <property type="match status" value="1"/>
</dbReference>
<keyword evidence="6" id="KW-0342">GTP-binding</keyword>
<sequence length="857" mass="94655">MVGFTSVELREMMDKKKNIRNVSVIAHVHHGKSTLTESLVAAAGIITHEGDVEVPMAGTHADAGEPGISIRSTGTSLLYEMNNEWLKDYRGERDGNKYLVNLIDSPGHVDFSSEVTTALRVTDGAVLVIDAIEGVCVQTETVLREALTEMVKPVLCLNKMDKLFSELQVEGVKPEFTGEEAYQILSNVIENSNAIMATCDADRIGNVQVNPQNGTVAFASGLHGWAFTLTGFAKKYALQFGVDETKFAKRLWGDHFYDSTTKTWTREHSGSKKCKRGFVHVCYDPISKVIKACMNENKSGLWKLLQKVGVNLRDDEKDLTGVALVKCVMQTWLPASTALLDMMICHLPSPLQAQKYRVENLYEGPLDDKYAEAIKKCDPEGPLMLYVSKMVPASDVGRFFAFGRVFSGRIATGMKVRVMGPSYVPGMETDLYVESVQRTIIWMGKKQCDVPDVPCGNTVGLIGLDACITKSATLTSEKEVVARPIRAMKLSVCPLMFVTVNCKVPTDVSKLVQGLKRLVMSDPVVLCSQVEPGTYTVAGVGELHLEICLKDLQENFMDGVEVAVSSSPVVSFRETVRKSCDPVEKKFRNNQIRYSLSLVARPLDEEVVEAIEDGRLGPRTDHAVRSEILAKHGWDKDLGDKIWCFGPDVVGPNVIVNRCKVIQNLELAKKVIVAGFEVVAKEGALAKERMHGICFEVHNVNIHADEALRHTTAQLIEMVRTALIESQLAAKPRLLEPTYIVAIQCPKSALSTIYGILHQRNGSVYEEFVREGTMLHILKAYVPVYDSFGLCKAISTATSKLVTPQCIFGYWSDMCSDPFQANAPAGQMVLDIRKRKKMGRPSFQKSSGHNFLVDMPA</sequence>
<dbReference type="FunFam" id="3.30.70.870:FF:000002">
    <property type="entry name" value="Translation elongation factor 2"/>
    <property type="match status" value="1"/>
</dbReference>
<dbReference type="InterPro" id="IPR020568">
    <property type="entry name" value="Ribosomal_Su5_D2-typ_SF"/>
</dbReference>
<reference evidence="8 9" key="1">
    <citation type="submission" date="2017-09" db="EMBL/GenBank/DDBJ databases">
        <authorList>
            <consortium name="International Durum Wheat Genome Sequencing Consortium (IDWGSC)"/>
            <person name="Milanesi L."/>
        </authorList>
    </citation>
    <scope>NUCLEOTIDE SEQUENCE [LARGE SCALE GENOMIC DNA]</scope>
    <source>
        <strain evidence="9">cv. Svevo</strain>
    </source>
</reference>
<evidence type="ECO:0000313" key="9">
    <source>
        <dbReference type="Proteomes" id="UP000324705"/>
    </source>
</evidence>
<dbReference type="CDD" id="cd01681">
    <property type="entry name" value="aeEF2_snRNP_like_IV"/>
    <property type="match status" value="1"/>
</dbReference>
<gene>
    <name evidence="8" type="ORF">TRITD_1Av1G005420</name>
</gene>
<dbReference type="InterPro" id="IPR009000">
    <property type="entry name" value="Transl_B-barrel_sf"/>
</dbReference>
<dbReference type="FunFam" id="2.40.30.10:FF:000010">
    <property type="entry name" value="Translation elongation factor 2"/>
    <property type="match status" value="1"/>
</dbReference>
<evidence type="ECO:0000256" key="2">
    <source>
        <dbReference type="ARBA" id="ARBA00022490"/>
    </source>
</evidence>
<dbReference type="SUPFAM" id="SSF54980">
    <property type="entry name" value="EF-G C-terminal domain-like"/>
    <property type="match status" value="2"/>
</dbReference>
<dbReference type="FunFam" id="3.90.1430.10:FF:000003">
    <property type="entry name" value="Elongation factor 2"/>
    <property type="match status" value="1"/>
</dbReference>
<dbReference type="Pfam" id="PF00679">
    <property type="entry name" value="EFG_C"/>
    <property type="match status" value="1"/>
</dbReference>
<evidence type="ECO:0000256" key="3">
    <source>
        <dbReference type="ARBA" id="ARBA00022741"/>
    </source>
</evidence>
<name>A0A9R0PML3_TRITD</name>
<dbReference type="GO" id="GO:0005525">
    <property type="term" value="F:GTP binding"/>
    <property type="evidence" value="ECO:0007669"/>
    <property type="project" value="UniProtKB-KW"/>
</dbReference>
<dbReference type="GO" id="GO:0043022">
    <property type="term" value="F:ribosome binding"/>
    <property type="evidence" value="ECO:0007669"/>
    <property type="project" value="TreeGrafter"/>
</dbReference>
<keyword evidence="2" id="KW-0963">Cytoplasm</keyword>
<dbReference type="FunFam" id="3.40.50.300:FF:000058">
    <property type="entry name" value="Translation elongation factor 2"/>
    <property type="match status" value="1"/>
</dbReference>
<evidence type="ECO:0000256" key="6">
    <source>
        <dbReference type="ARBA" id="ARBA00023134"/>
    </source>
</evidence>
<dbReference type="PROSITE" id="PS51722">
    <property type="entry name" value="G_TR_2"/>
    <property type="match status" value="1"/>
</dbReference>
<feature type="domain" description="Tr-type G" evidence="7">
    <location>
        <begin position="17"/>
        <end position="260"/>
    </location>
</feature>
<dbReference type="Gene3D" id="3.30.70.870">
    <property type="entry name" value="Elongation Factor G (Translational Gtpase), domain 3"/>
    <property type="match status" value="1"/>
</dbReference>
<dbReference type="GO" id="GO:0005829">
    <property type="term" value="C:cytosol"/>
    <property type="evidence" value="ECO:0007669"/>
    <property type="project" value="TreeGrafter"/>
</dbReference>
<accession>A0A9R0PML3</accession>
<dbReference type="InterPro" id="IPR000640">
    <property type="entry name" value="EFG_V-like"/>
</dbReference>
<dbReference type="SUPFAM" id="SSF52540">
    <property type="entry name" value="P-loop containing nucleoside triphosphate hydrolases"/>
    <property type="match status" value="1"/>
</dbReference>
<dbReference type="InterPro" id="IPR004161">
    <property type="entry name" value="EFTu-like_2"/>
</dbReference>
<proteinExistence type="predicted"/>
<keyword evidence="4" id="KW-0251">Elongation factor</keyword>
<dbReference type="PANTHER" id="PTHR42908:SF21">
    <property type="entry name" value="TRANSLATION ELONGATION FACTOR EFG_EF2 DOMAIN-CONTAINING PROTEIN"/>
    <property type="match status" value="1"/>
</dbReference>
<dbReference type="InterPro" id="IPR000795">
    <property type="entry name" value="T_Tr_GTP-bd_dom"/>
</dbReference>
<dbReference type="AlphaFoldDB" id="A0A9R0PML3"/>
<keyword evidence="5" id="KW-0648">Protein biosynthesis</keyword>
<dbReference type="PRINTS" id="PR00315">
    <property type="entry name" value="ELONGATNFCT"/>
</dbReference>